<protein>
    <submittedName>
        <fullName evidence="2">Uncharacterized protein</fullName>
    </submittedName>
</protein>
<organism evidence="2 3">
    <name type="scientific">Armillaria tabescens</name>
    <name type="common">Ringless honey mushroom</name>
    <name type="synonym">Agaricus tabescens</name>
    <dbReference type="NCBI Taxonomy" id="1929756"/>
    <lineage>
        <taxon>Eukaryota</taxon>
        <taxon>Fungi</taxon>
        <taxon>Dikarya</taxon>
        <taxon>Basidiomycota</taxon>
        <taxon>Agaricomycotina</taxon>
        <taxon>Agaricomycetes</taxon>
        <taxon>Agaricomycetidae</taxon>
        <taxon>Agaricales</taxon>
        <taxon>Marasmiineae</taxon>
        <taxon>Physalacriaceae</taxon>
        <taxon>Desarmillaria</taxon>
    </lineage>
</organism>
<sequence length="205" mass="22424">MDQKTPERATHSEVYTTDDIFSDMKFKFGSPQSTDFSSAHLSQFTLTSSQGPNDYESRVSLSQPPCPLTQPTGDVDVYLPLSQDEGTTSDYEIAGGNVPSSSQREQYTSEDGMDSDDISRAQGNPESGLLNGVRGQLLVTLNAATDAILNALARAKNIPNDDPELENLLEAWRGIGSLAIALRKTLHTRLEVAHDPDTDKYWKSI</sequence>
<comment type="caution">
    <text evidence="2">The sequence shown here is derived from an EMBL/GenBank/DDBJ whole genome shotgun (WGS) entry which is preliminary data.</text>
</comment>
<evidence type="ECO:0000256" key="1">
    <source>
        <dbReference type="SAM" id="MobiDB-lite"/>
    </source>
</evidence>
<accession>A0AA39NRE6</accession>
<dbReference type="RefSeq" id="XP_060340233.1">
    <property type="nucleotide sequence ID" value="XM_060478955.1"/>
</dbReference>
<evidence type="ECO:0000313" key="2">
    <source>
        <dbReference type="EMBL" id="KAK0470440.1"/>
    </source>
</evidence>
<reference evidence="2" key="1">
    <citation type="submission" date="2023-06" db="EMBL/GenBank/DDBJ databases">
        <authorList>
            <consortium name="Lawrence Berkeley National Laboratory"/>
            <person name="Ahrendt S."/>
            <person name="Sahu N."/>
            <person name="Indic B."/>
            <person name="Wong-Bajracharya J."/>
            <person name="Merenyi Z."/>
            <person name="Ke H.-M."/>
            <person name="Monk M."/>
            <person name="Kocsube S."/>
            <person name="Drula E."/>
            <person name="Lipzen A."/>
            <person name="Balint B."/>
            <person name="Henrissat B."/>
            <person name="Andreopoulos B."/>
            <person name="Martin F.M."/>
            <person name="Harder C.B."/>
            <person name="Rigling D."/>
            <person name="Ford K.L."/>
            <person name="Foster G.D."/>
            <person name="Pangilinan J."/>
            <person name="Papanicolaou A."/>
            <person name="Barry K."/>
            <person name="LaButti K."/>
            <person name="Viragh M."/>
            <person name="Koriabine M."/>
            <person name="Yan M."/>
            <person name="Riley R."/>
            <person name="Champramary S."/>
            <person name="Plett K.L."/>
            <person name="Tsai I.J."/>
            <person name="Slot J."/>
            <person name="Sipos G."/>
            <person name="Plett J."/>
            <person name="Nagy L.G."/>
            <person name="Grigoriev I.V."/>
        </authorList>
    </citation>
    <scope>NUCLEOTIDE SEQUENCE</scope>
    <source>
        <strain evidence="2">CCBAS 213</strain>
    </source>
</reference>
<feature type="region of interest" description="Disordered" evidence="1">
    <location>
        <begin position="45"/>
        <end position="73"/>
    </location>
</feature>
<proteinExistence type="predicted"/>
<evidence type="ECO:0000313" key="3">
    <source>
        <dbReference type="Proteomes" id="UP001175211"/>
    </source>
</evidence>
<keyword evidence="3" id="KW-1185">Reference proteome</keyword>
<dbReference type="EMBL" id="JAUEPS010000001">
    <property type="protein sequence ID" value="KAK0470440.1"/>
    <property type="molecule type" value="Genomic_DNA"/>
</dbReference>
<feature type="region of interest" description="Disordered" evidence="1">
    <location>
        <begin position="86"/>
        <end position="126"/>
    </location>
</feature>
<name>A0AA39NRE6_ARMTA</name>
<dbReference type="AlphaFoldDB" id="A0AA39NRE6"/>
<dbReference type="GeneID" id="85362503"/>
<dbReference type="Proteomes" id="UP001175211">
    <property type="component" value="Unassembled WGS sequence"/>
</dbReference>
<gene>
    <name evidence="2" type="ORF">EV420DRAFT_1664233</name>
</gene>